<sequence>MASILLCCDVSCAAHFAAALARGRSAYHPANQRRIARSPPRGNVTVAGGESGSALM</sequence>
<gene>
    <name evidence="1" type="ORF">FA95DRAFT_1557278</name>
</gene>
<keyword evidence="2" id="KW-1185">Reference proteome</keyword>
<accession>A0ACB8RZ91</accession>
<reference evidence="1" key="2">
    <citation type="journal article" date="2022" name="New Phytol.">
        <title>Evolutionary transition to the ectomycorrhizal habit in the genomes of a hyperdiverse lineage of mushroom-forming fungi.</title>
        <authorList>
            <person name="Looney B."/>
            <person name="Miyauchi S."/>
            <person name="Morin E."/>
            <person name="Drula E."/>
            <person name="Courty P.E."/>
            <person name="Kohler A."/>
            <person name="Kuo A."/>
            <person name="LaButti K."/>
            <person name="Pangilinan J."/>
            <person name="Lipzen A."/>
            <person name="Riley R."/>
            <person name="Andreopoulos W."/>
            <person name="He G."/>
            <person name="Johnson J."/>
            <person name="Nolan M."/>
            <person name="Tritt A."/>
            <person name="Barry K.W."/>
            <person name="Grigoriev I.V."/>
            <person name="Nagy L.G."/>
            <person name="Hibbett D."/>
            <person name="Henrissat B."/>
            <person name="Matheny P.B."/>
            <person name="Labbe J."/>
            <person name="Martin F.M."/>
        </authorList>
    </citation>
    <scope>NUCLEOTIDE SEQUENCE</scope>
    <source>
        <strain evidence="1">FP105234-sp</strain>
    </source>
</reference>
<evidence type="ECO:0000313" key="1">
    <source>
        <dbReference type="EMBL" id="KAI0049161.1"/>
    </source>
</evidence>
<organism evidence="1 2">
    <name type="scientific">Auriscalpium vulgare</name>
    <dbReference type="NCBI Taxonomy" id="40419"/>
    <lineage>
        <taxon>Eukaryota</taxon>
        <taxon>Fungi</taxon>
        <taxon>Dikarya</taxon>
        <taxon>Basidiomycota</taxon>
        <taxon>Agaricomycotina</taxon>
        <taxon>Agaricomycetes</taxon>
        <taxon>Russulales</taxon>
        <taxon>Auriscalpiaceae</taxon>
        <taxon>Auriscalpium</taxon>
    </lineage>
</organism>
<comment type="caution">
    <text evidence="1">The sequence shown here is derived from an EMBL/GenBank/DDBJ whole genome shotgun (WGS) entry which is preliminary data.</text>
</comment>
<dbReference type="EMBL" id="MU275877">
    <property type="protein sequence ID" value="KAI0049161.1"/>
    <property type="molecule type" value="Genomic_DNA"/>
</dbReference>
<protein>
    <submittedName>
        <fullName evidence="1">Uncharacterized protein</fullName>
    </submittedName>
</protein>
<feature type="non-terminal residue" evidence="1">
    <location>
        <position position="56"/>
    </location>
</feature>
<evidence type="ECO:0000313" key="2">
    <source>
        <dbReference type="Proteomes" id="UP000814033"/>
    </source>
</evidence>
<reference evidence="1" key="1">
    <citation type="submission" date="2021-02" db="EMBL/GenBank/DDBJ databases">
        <authorList>
            <consortium name="DOE Joint Genome Institute"/>
            <person name="Ahrendt S."/>
            <person name="Looney B.P."/>
            <person name="Miyauchi S."/>
            <person name="Morin E."/>
            <person name="Drula E."/>
            <person name="Courty P.E."/>
            <person name="Chicoki N."/>
            <person name="Fauchery L."/>
            <person name="Kohler A."/>
            <person name="Kuo A."/>
            <person name="Labutti K."/>
            <person name="Pangilinan J."/>
            <person name="Lipzen A."/>
            <person name="Riley R."/>
            <person name="Andreopoulos W."/>
            <person name="He G."/>
            <person name="Johnson J."/>
            <person name="Barry K.W."/>
            <person name="Grigoriev I.V."/>
            <person name="Nagy L."/>
            <person name="Hibbett D."/>
            <person name="Henrissat B."/>
            <person name="Matheny P.B."/>
            <person name="Labbe J."/>
            <person name="Martin F."/>
        </authorList>
    </citation>
    <scope>NUCLEOTIDE SEQUENCE</scope>
    <source>
        <strain evidence="1">FP105234-sp</strain>
    </source>
</reference>
<dbReference type="Proteomes" id="UP000814033">
    <property type="component" value="Unassembled WGS sequence"/>
</dbReference>
<proteinExistence type="predicted"/>
<name>A0ACB8RZ91_9AGAM</name>